<keyword evidence="2" id="KW-1185">Reference proteome</keyword>
<name>A0ACC3BLL1_PYRYE</name>
<protein>
    <submittedName>
        <fullName evidence="1">Uncharacterized protein</fullName>
    </submittedName>
</protein>
<reference evidence="1" key="1">
    <citation type="submission" date="2019-11" db="EMBL/GenBank/DDBJ databases">
        <title>Nori genome reveals adaptations in red seaweeds to the harsh intertidal environment.</title>
        <authorList>
            <person name="Wang D."/>
            <person name="Mao Y."/>
        </authorList>
    </citation>
    <scope>NUCLEOTIDE SEQUENCE</scope>
    <source>
        <tissue evidence="1">Gametophyte</tissue>
    </source>
</reference>
<accession>A0ACC3BLL1</accession>
<dbReference type="EMBL" id="CM020618">
    <property type="protein sequence ID" value="KAK1858835.1"/>
    <property type="molecule type" value="Genomic_DNA"/>
</dbReference>
<dbReference type="Proteomes" id="UP000798662">
    <property type="component" value="Chromosome 1"/>
</dbReference>
<gene>
    <name evidence="1" type="ORF">I4F81_001435</name>
</gene>
<comment type="caution">
    <text evidence="1">The sequence shown here is derived from an EMBL/GenBank/DDBJ whole genome shotgun (WGS) entry which is preliminary data.</text>
</comment>
<evidence type="ECO:0000313" key="2">
    <source>
        <dbReference type="Proteomes" id="UP000798662"/>
    </source>
</evidence>
<sequence length="75" mass="7800">MVPAADLLNHRTGWNNARLYFEADALHMVTITPVAAGAQLSLAPVAVVTRSGRHCSSGTRDSSPLSDGIAVLSAL</sequence>
<organism evidence="1 2">
    <name type="scientific">Pyropia yezoensis</name>
    <name type="common">Susabi-nori</name>
    <name type="synonym">Porphyra yezoensis</name>
    <dbReference type="NCBI Taxonomy" id="2788"/>
    <lineage>
        <taxon>Eukaryota</taxon>
        <taxon>Rhodophyta</taxon>
        <taxon>Bangiophyceae</taxon>
        <taxon>Bangiales</taxon>
        <taxon>Bangiaceae</taxon>
        <taxon>Pyropia</taxon>
    </lineage>
</organism>
<proteinExistence type="predicted"/>
<evidence type="ECO:0000313" key="1">
    <source>
        <dbReference type="EMBL" id="KAK1858835.1"/>
    </source>
</evidence>